<dbReference type="Gene3D" id="3.30.310.20">
    <property type="entry name" value="DNA-3-methyladenine glycosylase AlkA, N-terminal domain"/>
    <property type="match status" value="1"/>
</dbReference>
<evidence type="ECO:0000256" key="3">
    <source>
        <dbReference type="ARBA" id="ARBA00012000"/>
    </source>
</evidence>
<comment type="similarity">
    <text evidence="2">Belongs to the alkylbase DNA glycosidase AlkA family.</text>
</comment>
<evidence type="ECO:0000256" key="2">
    <source>
        <dbReference type="ARBA" id="ARBA00010817"/>
    </source>
</evidence>
<dbReference type="GO" id="GO:0043916">
    <property type="term" value="F:DNA-7-methylguanine glycosylase activity"/>
    <property type="evidence" value="ECO:0007669"/>
    <property type="project" value="TreeGrafter"/>
</dbReference>
<gene>
    <name evidence="8" type="ORF">BGO89_06950</name>
</gene>
<dbReference type="Proteomes" id="UP000184233">
    <property type="component" value="Unassembled WGS sequence"/>
</dbReference>
<dbReference type="PANTHER" id="PTHR43003:SF12">
    <property type="entry name" value="DNA-3-METHYLADENINE GLYCOSYLASE"/>
    <property type="match status" value="1"/>
</dbReference>
<dbReference type="GO" id="GO:0006289">
    <property type="term" value="P:nucleotide-excision repair"/>
    <property type="evidence" value="ECO:0007669"/>
    <property type="project" value="InterPro"/>
</dbReference>
<dbReference type="Pfam" id="PF07934">
    <property type="entry name" value="OGG_N"/>
    <property type="match status" value="1"/>
</dbReference>
<dbReference type="GO" id="GO:0006285">
    <property type="term" value="P:base-excision repair, AP site formation"/>
    <property type="evidence" value="ECO:0007669"/>
    <property type="project" value="TreeGrafter"/>
</dbReference>
<evidence type="ECO:0000256" key="1">
    <source>
        <dbReference type="ARBA" id="ARBA00000086"/>
    </source>
</evidence>
<feature type="domain" description="HhH-GPD" evidence="7">
    <location>
        <begin position="132"/>
        <end position="297"/>
    </location>
</feature>
<evidence type="ECO:0000313" key="9">
    <source>
        <dbReference type="Proteomes" id="UP000184233"/>
    </source>
</evidence>
<evidence type="ECO:0000256" key="5">
    <source>
        <dbReference type="ARBA" id="ARBA00022801"/>
    </source>
</evidence>
<dbReference type="SUPFAM" id="SSF48150">
    <property type="entry name" value="DNA-glycosylase"/>
    <property type="match status" value="1"/>
</dbReference>
<dbReference type="PANTHER" id="PTHR43003">
    <property type="entry name" value="DNA-3-METHYLADENINE GLYCOSYLASE"/>
    <property type="match status" value="1"/>
</dbReference>
<dbReference type="AlphaFoldDB" id="A0A1M3KYY5"/>
<protein>
    <recommendedName>
        <fullName evidence="3">DNA-3-methyladenine glycosylase II</fullName>
        <ecNumber evidence="3">3.2.2.21</ecNumber>
    </recommendedName>
</protein>
<dbReference type="Pfam" id="PF00730">
    <property type="entry name" value="HhH-GPD"/>
    <property type="match status" value="1"/>
</dbReference>
<dbReference type="GO" id="GO:0005737">
    <property type="term" value="C:cytoplasm"/>
    <property type="evidence" value="ECO:0007669"/>
    <property type="project" value="TreeGrafter"/>
</dbReference>
<dbReference type="Gene3D" id="1.10.340.30">
    <property type="entry name" value="Hypothetical protein, domain 2"/>
    <property type="match status" value="1"/>
</dbReference>
<sequence length="298" mass="33992">MKPTVISVPAIRPFSFAECLRFLDRQLDDCLHVIDGAAVRKVLTIMDRTILTELTGDDEGVHVRILDDGSGSITHADVRNHVRDLFDMDRDIIPFYELLTEHDDLAYMPKIFRGLRMIGIPDLFEALCWSIIGQQINLAFAHRIKRRLVMDYGSSMIHGGAPHYAFPRAEVLADAKPEDLRAMQLSRSKVDYIIGIARAVAEGKVSREVLRHMEDVAERRRSLMELSGVGPWTANYVLMKTMRDPSSIPHGDAGMIKALVDHGMIADRKDKAGIERFFVRFPGWESYTSFYLWRSLYR</sequence>
<dbReference type="GO" id="GO:0006307">
    <property type="term" value="P:DNA alkylation repair"/>
    <property type="evidence" value="ECO:0007669"/>
    <property type="project" value="TreeGrafter"/>
</dbReference>
<dbReference type="GO" id="GO:0032131">
    <property type="term" value="F:alkylated DNA binding"/>
    <property type="evidence" value="ECO:0007669"/>
    <property type="project" value="TreeGrafter"/>
</dbReference>
<dbReference type="InterPro" id="IPR037046">
    <property type="entry name" value="AlkA_N_sf"/>
</dbReference>
<dbReference type="STRING" id="1895771.BGO89_06950"/>
<evidence type="ECO:0000256" key="6">
    <source>
        <dbReference type="ARBA" id="ARBA00023204"/>
    </source>
</evidence>
<dbReference type="SMART" id="SM00478">
    <property type="entry name" value="ENDO3c"/>
    <property type="match status" value="1"/>
</dbReference>
<proteinExistence type="inferred from homology"/>
<dbReference type="CDD" id="cd00056">
    <property type="entry name" value="ENDO3c"/>
    <property type="match status" value="1"/>
</dbReference>
<dbReference type="InterPro" id="IPR011257">
    <property type="entry name" value="DNA_glycosylase"/>
</dbReference>
<dbReference type="GO" id="GO:0008725">
    <property type="term" value="F:DNA-3-methyladenine glycosylase activity"/>
    <property type="evidence" value="ECO:0007669"/>
    <property type="project" value="TreeGrafter"/>
</dbReference>
<evidence type="ECO:0000313" key="8">
    <source>
        <dbReference type="EMBL" id="OJX57703.1"/>
    </source>
</evidence>
<dbReference type="InterPro" id="IPR003265">
    <property type="entry name" value="HhH-GPD_domain"/>
</dbReference>
<dbReference type="GO" id="GO:0008534">
    <property type="term" value="F:oxidized purine nucleobase lesion DNA N-glycosylase activity"/>
    <property type="evidence" value="ECO:0007669"/>
    <property type="project" value="InterPro"/>
</dbReference>
<dbReference type="FunFam" id="1.10.340.30:FF:000004">
    <property type="entry name" value="DNA-3-methyladenine glycosylase II"/>
    <property type="match status" value="1"/>
</dbReference>
<dbReference type="EC" id="3.2.2.21" evidence="3"/>
<keyword evidence="5" id="KW-0378">Hydrolase</keyword>
<evidence type="ECO:0000259" key="7">
    <source>
        <dbReference type="SMART" id="SM00478"/>
    </source>
</evidence>
<reference evidence="8 9" key="1">
    <citation type="submission" date="2016-09" db="EMBL/GenBank/DDBJ databases">
        <title>Genome-resolved meta-omics ties microbial dynamics to process performance in biotechnology for thiocyanate degradation.</title>
        <authorList>
            <person name="Kantor R.S."/>
            <person name="Huddy R.J."/>
            <person name="Iyer R."/>
            <person name="Thomas B.C."/>
            <person name="Brown C.T."/>
            <person name="Anantharaman K."/>
            <person name="Tringe S."/>
            <person name="Hettich R.L."/>
            <person name="Harrison S.T."/>
            <person name="Banfield J.F."/>
        </authorList>
    </citation>
    <scope>NUCLEOTIDE SEQUENCE [LARGE SCALE GENOMIC DNA]</scope>
    <source>
        <strain evidence="8">59-99</strain>
    </source>
</reference>
<accession>A0A1M3KYY5</accession>
<comment type="caution">
    <text evidence="8">The sequence shown here is derived from an EMBL/GenBank/DDBJ whole genome shotgun (WGS) entry which is preliminary data.</text>
</comment>
<dbReference type="EMBL" id="MKVH01000021">
    <property type="protein sequence ID" value="OJX57703.1"/>
    <property type="molecule type" value="Genomic_DNA"/>
</dbReference>
<dbReference type="InterPro" id="IPR051912">
    <property type="entry name" value="Alkylbase_DNA_Glycosylase/TA"/>
</dbReference>
<keyword evidence="4" id="KW-0227">DNA damage</keyword>
<dbReference type="InterPro" id="IPR012904">
    <property type="entry name" value="OGG_N"/>
</dbReference>
<comment type="catalytic activity">
    <reaction evidence="1">
        <text>Hydrolysis of alkylated DNA, releasing 3-methyladenine, 3-methylguanine, 7-methylguanine and 7-methyladenine.</text>
        <dbReference type="EC" id="3.2.2.21"/>
    </reaction>
</comment>
<name>A0A1M3KYY5_9BACT</name>
<dbReference type="GO" id="GO:0032993">
    <property type="term" value="C:protein-DNA complex"/>
    <property type="evidence" value="ECO:0007669"/>
    <property type="project" value="TreeGrafter"/>
</dbReference>
<keyword evidence="6" id="KW-0234">DNA repair</keyword>
<organism evidence="8 9">
    <name type="scientific">Candidatus Kapaibacterium thiocyanatum</name>
    <dbReference type="NCBI Taxonomy" id="1895771"/>
    <lineage>
        <taxon>Bacteria</taxon>
        <taxon>Pseudomonadati</taxon>
        <taxon>Candidatus Kapaibacteriota</taxon>
        <taxon>Candidatus Kapaibacteriia</taxon>
        <taxon>Candidatus Kapaibacteriales</taxon>
        <taxon>Candidatus Kapaibacteriaceae</taxon>
        <taxon>Candidatus Kapaibacterium</taxon>
    </lineage>
</organism>
<evidence type="ECO:0000256" key="4">
    <source>
        <dbReference type="ARBA" id="ARBA00022763"/>
    </source>
</evidence>